<name>A0A0V8GHR0_9BACL</name>
<evidence type="ECO:0000313" key="7">
    <source>
        <dbReference type="Proteomes" id="UP001387110"/>
    </source>
</evidence>
<feature type="transmembrane region" description="Helical" evidence="1">
    <location>
        <begin position="63"/>
        <end position="81"/>
    </location>
</feature>
<feature type="transmembrane region" description="Helical" evidence="1">
    <location>
        <begin position="38"/>
        <end position="56"/>
    </location>
</feature>
<dbReference type="Proteomes" id="UP001387110">
    <property type="component" value="Unassembled WGS sequence"/>
</dbReference>
<feature type="transmembrane region" description="Helical" evidence="1">
    <location>
        <begin position="7"/>
        <end position="26"/>
    </location>
</feature>
<dbReference type="EMBL" id="LNQL01000001">
    <property type="protein sequence ID" value="KSU49796.1"/>
    <property type="molecule type" value="Genomic_DNA"/>
</dbReference>
<keyword evidence="1" id="KW-1133">Transmembrane helix</keyword>
<keyword evidence="7" id="KW-1185">Reference proteome</keyword>
<keyword evidence="1" id="KW-0812">Transmembrane</keyword>
<proteinExistence type="predicted"/>
<organism evidence="2 5">
    <name type="scientific">Exiguobacterium indicum</name>
    <dbReference type="NCBI Taxonomy" id="296995"/>
    <lineage>
        <taxon>Bacteria</taxon>
        <taxon>Bacillati</taxon>
        <taxon>Bacillota</taxon>
        <taxon>Bacilli</taxon>
        <taxon>Bacillales</taxon>
        <taxon>Bacillales Family XII. Incertae Sedis</taxon>
        <taxon>Exiguobacterium</taxon>
    </lineage>
</organism>
<dbReference type="EMBL" id="LDQV01000031">
    <property type="protein sequence ID" value="KTR25759.1"/>
    <property type="molecule type" value="Genomic_DNA"/>
</dbReference>
<dbReference type="Proteomes" id="UP000072605">
    <property type="component" value="Unassembled WGS sequence"/>
</dbReference>
<evidence type="ECO:0000313" key="5">
    <source>
        <dbReference type="Proteomes" id="UP000053797"/>
    </source>
</evidence>
<dbReference type="Proteomes" id="UP000053797">
    <property type="component" value="Unassembled WGS sequence"/>
</dbReference>
<dbReference type="AlphaFoldDB" id="A0A0V8GHR0"/>
<reference evidence="4 7" key="3">
    <citation type="submission" date="2023-12" db="EMBL/GenBank/DDBJ databases">
        <authorList>
            <person name="Easwaran N."/>
            <person name="Lazarus H.P.S."/>
        </authorList>
    </citation>
    <scope>NUCLEOTIDE SEQUENCE [LARGE SCALE GENOMIC DNA]</scope>
    <source>
        <strain evidence="4 7">VIT-2023</strain>
    </source>
</reference>
<evidence type="ECO:0000313" key="2">
    <source>
        <dbReference type="EMBL" id="KSU49796.1"/>
    </source>
</evidence>
<evidence type="ECO:0000256" key="1">
    <source>
        <dbReference type="SAM" id="Phobius"/>
    </source>
</evidence>
<accession>A0A0V8GHR0</accession>
<evidence type="ECO:0000313" key="3">
    <source>
        <dbReference type="EMBL" id="KTR25759.1"/>
    </source>
</evidence>
<dbReference type="OrthoDB" id="2357133at2"/>
<protein>
    <submittedName>
        <fullName evidence="2">Uncharacterized protein</fullName>
    </submittedName>
</protein>
<evidence type="ECO:0000313" key="6">
    <source>
        <dbReference type="Proteomes" id="UP000072605"/>
    </source>
</evidence>
<reference evidence="2 5" key="1">
    <citation type="journal article" date="2015" name="Int. J. Syst. Evol. Microbiol.">
        <title>Exiguobacterium enclense sp. nov., isolated from sediment.</title>
        <authorList>
            <person name="Dastager S.G."/>
            <person name="Mawlankar R."/>
            <person name="Sonalkar V.V."/>
            <person name="Thorat M.N."/>
            <person name="Mual P."/>
            <person name="Verma A."/>
            <person name="Krishnamurthi S."/>
            <person name="Tang S.K."/>
            <person name="Li W.J."/>
        </authorList>
    </citation>
    <scope>NUCLEOTIDE SEQUENCE [LARGE SCALE GENOMIC DNA]</scope>
    <source>
        <strain evidence="2 5">NIO-1109</strain>
    </source>
</reference>
<dbReference type="GeneID" id="90838540"/>
<gene>
    <name evidence="2" type="ORF">AS033_00060</name>
    <name evidence="3" type="ORF">RSA11_13515</name>
    <name evidence="4" type="ORF">SZL87_07245</name>
</gene>
<sequence length="140" mass="15527">MRTKSFFINLILGLLSGVLYFVPLYADYVSVFIRPDAFNAALPLFLLISCMIGLVIQTWSGLFISLLSGLCCTLLTIQLFVELNDPLILSYYGSVSPISAFLISCVGIWALAIVFYLLDGYQYSKRHGLEASSNEIDPQP</sequence>
<comment type="caution">
    <text evidence="2">The sequence shown here is derived from an EMBL/GenBank/DDBJ whole genome shotgun (WGS) entry which is preliminary data.</text>
</comment>
<dbReference type="EMBL" id="JBAWKY010000001">
    <property type="protein sequence ID" value="MEI4462228.1"/>
    <property type="molecule type" value="Genomic_DNA"/>
</dbReference>
<dbReference type="RefSeq" id="WP_023469606.1">
    <property type="nucleotide sequence ID" value="NZ_JAXUAT010000008.1"/>
</dbReference>
<feature type="transmembrane region" description="Helical" evidence="1">
    <location>
        <begin position="101"/>
        <end position="118"/>
    </location>
</feature>
<keyword evidence="1" id="KW-0472">Membrane</keyword>
<evidence type="ECO:0000313" key="4">
    <source>
        <dbReference type="EMBL" id="MEI4462228.1"/>
    </source>
</evidence>
<reference evidence="3 6" key="2">
    <citation type="journal article" date="2016" name="Front. Microbiol.">
        <title>Genomic Resource of Rice Seed Associated Bacteria.</title>
        <authorList>
            <person name="Midha S."/>
            <person name="Bansal K."/>
            <person name="Sharma S."/>
            <person name="Kumar N."/>
            <person name="Patil P.P."/>
            <person name="Chaudhry V."/>
            <person name="Patil P.B."/>
        </authorList>
    </citation>
    <scope>NUCLEOTIDE SEQUENCE [LARGE SCALE GENOMIC DNA]</scope>
    <source>
        <strain evidence="3 6">RSA11</strain>
    </source>
</reference>